<protein>
    <submittedName>
        <fullName evidence="1">Uncharacterized protein</fullName>
    </submittedName>
</protein>
<reference evidence="1 2" key="1">
    <citation type="journal article" date="2022" name="G3 (Bethesda)">
        <title>Whole-genome sequence and methylome profiling of the almond [Prunus dulcis (Mill.) D.A. Webb] cultivar 'Nonpareil'.</title>
        <authorList>
            <person name="D'Amico-Willman K.M."/>
            <person name="Ouma W.Z."/>
            <person name="Meulia T."/>
            <person name="Sideli G.M."/>
            <person name="Gradziel T.M."/>
            <person name="Fresnedo-Ramirez J."/>
        </authorList>
    </citation>
    <scope>NUCLEOTIDE SEQUENCE [LARGE SCALE GENOMIC DNA]</scope>
    <source>
        <strain evidence="1">Clone GOH B32 T37-40</strain>
    </source>
</reference>
<evidence type="ECO:0000313" key="1">
    <source>
        <dbReference type="EMBL" id="KAI5350935.1"/>
    </source>
</evidence>
<sequence length="187" mass="20702">MLDDDPHACQQLKQLPNLTVLRLLANSYTGNKMVCEQGAFGSLSETMGAGTSRNWKSGRGANQIGTLHRPGATRQGSHYDYVSDLIDMYNASCTVVEILIKDGATNSIRGEATGTFKAMTSFEFIFVLHLLEKKMMGVTDGLCQALQNKSQDTLTAMNLLARSTKDVLKKFRLDGWDIFFEEVESFC</sequence>
<dbReference type="PANTHER" id="PTHR11697">
    <property type="entry name" value="GENERAL TRANSCRIPTION FACTOR 2-RELATED ZINC FINGER PROTEIN"/>
    <property type="match status" value="1"/>
</dbReference>
<gene>
    <name evidence="1" type="ORF">L3X38_003826</name>
</gene>
<accession>A0AAD4ZMR0</accession>
<comment type="caution">
    <text evidence="1">The sequence shown here is derived from an EMBL/GenBank/DDBJ whole genome shotgun (WGS) entry which is preliminary data.</text>
</comment>
<dbReference type="InterPro" id="IPR055298">
    <property type="entry name" value="AtLOH3-like"/>
</dbReference>
<dbReference type="AlphaFoldDB" id="A0AAD4ZMR0"/>
<organism evidence="1 2">
    <name type="scientific">Prunus dulcis</name>
    <name type="common">Almond</name>
    <name type="synonym">Amygdalus dulcis</name>
    <dbReference type="NCBI Taxonomy" id="3755"/>
    <lineage>
        <taxon>Eukaryota</taxon>
        <taxon>Viridiplantae</taxon>
        <taxon>Streptophyta</taxon>
        <taxon>Embryophyta</taxon>
        <taxon>Tracheophyta</taxon>
        <taxon>Spermatophyta</taxon>
        <taxon>Magnoliopsida</taxon>
        <taxon>eudicotyledons</taxon>
        <taxon>Gunneridae</taxon>
        <taxon>Pentapetalae</taxon>
        <taxon>rosids</taxon>
        <taxon>fabids</taxon>
        <taxon>Rosales</taxon>
        <taxon>Rosaceae</taxon>
        <taxon>Amygdaloideae</taxon>
        <taxon>Amygdaleae</taxon>
        <taxon>Prunus</taxon>
    </lineage>
</organism>
<dbReference type="PANTHER" id="PTHR11697:SF230">
    <property type="entry name" value="ZINC FINGER, MYM DOMAIN CONTAINING 1"/>
    <property type="match status" value="1"/>
</dbReference>
<evidence type="ECO:0000313" key="2">
    <source>
        <dbReference type="Proteomes" id="UP001054821"/>
    </source>
</evidence>
<dbReference type="EMBL" id="JAJFAZ020000001">
    <property type="protein sequence ID" value="KAI5350935.1"/>
    <property type="molecule type" value="Genomic_DNA"/>
</dbReference>
<keyword evidence="2" id="KW-1185">Reference proteome</keyword>
<dbReference type="Proteomes" id="UP001054821">
    <property type="component" value="Chromosome 1"/>
</dbReference>
<proteinExistence type="predicted"/>
<name>A0AAD4ZMR0_PRUDU</name>